<dbReference type="GO" id="GO:0005768">
    <property type="term" value="C:endosome"/>
    <property type="evidence" value="ECO:0007669"/>
    <property type="project" value="TreeGrafter"/>
</dbReference>
<dbReference type="OMA" id="DFRWLHA"/>
<dbReference type="PANTHER" id="PTHR10555">
    <property type="entry name" value="SORTING NEXIN"/>
    <property type="match status" value="1"/>
</dbReference>
<dbReference type="Gene3D" id="3.40.50.720">
    <property type="entry name" value="NAD(P)-binding Rossmann-like Domain"/>
    <property type="match status" value="1"/>
</dbReference>
<feature type="domain" description="PX" evidence="2">
    <location>
        <begin position="404"/>
        <end position="521"/>
    </location>
</feature>
<dbReference type="PROSITE" id="PS50195">
    <property type="entry name" value="PX"/>
    <property type="match status" value="1"/>
</dbReference>
<dbReference type="AlphaFoldDB" id="A0A1M8A4M8"/>
<dbReference type="SUPFAM" id="SSF103657">
    <property type="entry name" value="BAR/IMD domain-like"/>
    <property type="match status" value="1"/>
</dbReference>
<evidence type="ECO:0000313" key="4">
    <source>
        <dbReference type="Proteomes" id="UP000186303"/>
    </source>
</evidence>
<dbReference type="PANTHER" id="PTHR10555:SF170">
    <property type="entry name" value="FI18122P1"/>
    <property type="match status" value="1"/>
</dbReference>
<evidence type="ECO:0000259" key="2">
    <source>
        <dbReference type="PROSITE" id="PS50195"/>
    </source>
</evidence>
<dbReference type="Proteomes" id="UP000186303">
    <property type="component" value="Chromosome 2"/>
</dbReference>
<dbReference type="InterPro" id="IPR027267">
    <property type="entry name" value="AH/BAR_dom_sf"/>
</dbReference>
<dbReference type="VEuPathDB" id="FungiDB:MSYG_1690"/>
<dbReference type="InterPro" id="IPR036291">
    <property type="entry name" value="NAD(P)-bd_dom_sf"/>
</dbReference>
<accession>A0A1M8A4M8</accession>
<dbReference type="GO" id="GO:0042147">
    <property type="term" value="P:retrograde transport, endosome to Golgi"/>
    <property type="evidence" value="ECO:0007669"/>
    <property type="project" value="TreeGrafter"/>
</dbReference>
<dbReference type="Gene3D" id="3.30.1520.10">
    <property type="entry name" value="Phox-like domain"/>
    <property type="match status" value="1"/>
</dbReference>
<dbReference type="GO" id="GO:0045053">
    <property type="term" value="P:protein retention in Golgi apparatus"/>
    <property type="evidence" value="ECO:0007669"/>
    <property type="project" value="TreeGrafter"/>
</dbReference>
<dbReference type="Pfam" id="PF09325">
    <property type="entry name" value="Vps5"/>
    <property type="match status" value="1"/>
</dbReference>
<gene>
    <name evidence="3" type="ORF">MSYG_1690</name>
</gene>
<dbReference type="EMBL" id="LT671822">
    <property type="protein sequence ID" value="SHO77349.1"/>
    <property type="molecule type" value="Genomic_DNA"/>
</dbReference>
<dbReference type="InterPro" id="IPR001683">
    <property type="entry name" value="PX_dom"/>
</dbReference>
<dbReference type="InterPro" id="IPR015404">
    <property type="entry name" value="Vps5_C"/>
</dbReference>
<dbReference type="Pfam" id="PF00787">
    <property type="entry name" value="PX"/>
    <property type="match status" value="1"/>
</dbReference>
<dbReference type="SMART" id="SM00312">
    <property type="entry name" value="PX"/>
    <property type="match status" value="1"/>
</dbReference>
<dbReference type="GO" id="GO:0005829">
    <property type="term" value="C:cytosol"/>
    <property type="evidence" value="ECO:0007669"/>
    <property type="project" value="GOC"/>
</dbReference>
<protein>
    <submittedName>
        <fullName evidence="3">Similar to S.cerevisiae protein VPS5 (Nexin-1 homolog)</fullName>
    </submittedName>
</protein>
<dbReference type="FunFam" id="3.40.50.720:FF:000357">
    <property type="entry name" value="Methionine adenosyltransferase 2 subunit beta"/>
    <property type="match status" value="1"/>
</dbReference>
<evidence type="ECO:0000313" key="3">
    <source>
        <dbReference type="EMBL" id="SHO77349.1"/>
    </source>
</evidence>
<reference evidence="4" key="1">
    <citation type="journal article" date="2017" name="Nucleic Acids Res.">
        <title>Proteogenomics produces comprehensive and highly accurate protein-coding gene annotation in a complete genome assembly of Malassezia sympodialis.</title>
        <authorList>
            <person name="Zhu Y."/>
            <person name="Engstroem P.G."/>
            <person name="Tellgren-Roth C."/>
            <person name="Baudo C.D."/>
            <person name="Kennell J.C."/>
            <person name="Sun S."/>
            <person name="Billmyre R.B."/>
            <person name="Schroeder M.S."/>
            <person name="Andersson A."/>
            <person name="Holm T."/>
            <person name="Sigurgeirsson B."/>
            <person name="Wu G."/>
            <person name="Sankaranarayanan S.R."/>
            <person name="Siddharthan R."/>
            <person name="Sanyal K."/>
            <person name="Lundeberg J."/>
            <person name="Nystedt B."/>
            <person name="Boekhout T."/>
            <person name="Dawson T.L. Jr."/>
            <person name="Heitman J."/>
            <person name="Scheynius A."/>
            <person name="Lehtioe J."/>
        </authorList>
    </citation>
    <scope>NUCLEOTIDE SEQUENCE [LARGE SCALE GENOMIC DNA]</scope>
    <source>
        <strain evidence="4">ATCC 42132</strain>
    </source>
</reference>
<proteinExistence type="predicted"/>
<evidence type="ECO:0000256" key="1">
    <source>
        <dbReference type="SAM" id="MobiDB-lite"/>
    </source>
</evidence>
<dbReference type="STRING" id="1230383.A0A1M8A4M8"/>
<dbReference type="SUPFAM" id="SSF51735">
    <property type="entry name" value="NAD(P)-binding Rossmann-fold domains"/>
    <property type="match status" value="1"/>
</dbReference>
<organism evidence="3 4">
    <name type="scientific">Malassezia sympodialis (strain ATCC 42132)</name>
    <name type="common">Atopic eczema-associated yeast</name>
    <dbReference type="NCBI Taxonomy" id="1230383"/>
    <lineage>
        <taxon>Eukaryota</taxon>
        <taxon>Fungi</taxon>
        <taxon>Dikarya</taxon>
        <taxon>Basidiomycota</taxon>
        <taxon>Ustilaginomycotina</taxon>
        <taxon>Malasseziomycetes</taxon>
        <taxon>Malasseziales</taxon>
        <taxon>Malasseziaceae</taxon>
        <taxon>Malassezia</taxon>
    </lineage>
</organism>
<dbReference type="CDD" id="cd05254">
    <property type="entry name" value="dTDP_HR_like_SDR_e"/>
    <property type="match status" value="1"/>
</dbReference>
<dbReference type="GO" id="GO:0035091">
    <property type="term" value="F:phosphatidylinositol binding"/>
    <property type="evidence" value="ECO:0007669"/>
    <property type="project" value="InterPro"/>
</dbReference>
<sequence>MKVLVTGATGLLGRAVMRACVEAGHEVTGTAYSRASPPLLRVDLTDEAAVQSLVENVHPDVVLHLAAERHPDRVEQNPDAAQALNVEAPAWLARACAAQTPPAYLVHVSTDYVFDGRAPPYTTSSEPNPLNSYGRSKRMAELAVQEHARPGYATCVRVPILYGECDSPAESAVNVLLDAIQDQGQRVTMDAHGVRYPTYVGDVARVLLDLASMAVVRGESMPPTLHYAAREAMTKYDMCLVLSRLWNQVCDAPVSSTAHLDPQFEADPHAATLRPGHCKLDVSETEMLGIDVSHVAFDEWWRAYLALLGPPATTLAERAADAAPAEAEKSTETEAGAAMEDQTQGEAVHEPVPAPSSLEPAQEPPCEPAPTDPAPPAPSSPVDDERYGTPTPPESGAVPPAPAVSFSVRVDDPQRVGDPVTGHVVYAVRVSTNAPWFSRPELSVLRRYSDFRWLHAALVSNCPGAIVPPIPEKVKIGRFAPDVVAFRRCALQRALQQMLEHPRLQKDEDLKLFLESPRLAADIHARDTVKGPVITPDHKALFGWRQALQQPRFHDPDDWFSHQLDYLTQFETRMKEIVAAVSTLAQQRKALAAAQEQLYESLVGISSSGLSRSVSTCFAALAETKKRASEGSARLAHHEAHVLGLVLYEHERLVGSVRKSFAAREDVWQAWQKAEDELHKLRARQAKRPTQHVDTHMQALTQAELASVALRTRFEEVSRLCKSEMQRFDQHKVVEIRAAFEAYVRHFHSLQAEANEGWSHCERVVLRQATRKHGGPSPS</sequence>
<dbReference type="SUPFAM" id="SSF64268">
    <property type="entry name" value="PX domain"/>
    <property type="match status" value="1"/>
</dbReference>
<dbReference type="Pfam" id="PF04321">
    <property type="entry name" value="RmlD_sub_bind"/>
    <property type="match status" value="1"/>
</dbReference>
<dbReference type="InterPro" id="IPR029903">
    <property type="entry name" value="RmlD-like-bd"/>
</dbReference>
<keyword evidence="4" id="KW-1185">Reference proteome</keyword>
<name>A0A1M8A4M8_MALS4</name>
<feature type="region of interest" description="Disordered" evidence="1">
    <location>
        <begin position="318"/>
        <end position="404"/>
    </location>
</feature>
<dbReference type="OrthoDB" id="271164at2759"/>
<dbReference type="InterPro" id="IPR036871">
    <property type="entry name" value="PX_dom_sf"/>
</dbReference>
<dbReference type="Gene3D" id="1.20.1270.60">
    <property type="entry name" value="Arfaptin homology (AH) domain/BAR domain"/>
    <property type="match status" value="1"/>
</dbReference>
<feature type="compositionally biased region" description="Pro residues" evidence="1">
    <location>
        <begin position="362"/>
        <end position="379"/>
    </location>
</feature>